<dbReference type="PANTHER" id="PTHR11132">
    <property type="entry name" value="SOLUTE CARRIER FAMILY 35"/>
    <property type="match status" value="1"/>
</dbReference>
<evidence type="ECO:0000313" key="9">
    <source>
        <dbReference type="EnsemblFungi" id="PTTG_09360-t43_1-p1"/>
    </source>
</evidence>
<feature type="transmembrane region" description="Helical" evidence="6">
    <location>
        <begin position="293"/>
        <end position="316"/>
    </location>
</feature>
<dbReference type="InterPro" id="IPR050186">
    <property type="entry name" value="TPT_transporter"/>
</dbReference>
<evidence type="ECO:0000256" key="6">
    <source>
        <dbReference type="SAM" id="Phobius"/>
    </source>
</evidence>
<dbReference type="OrthoDB" id="1588579at2759"/>
<evidence type="ECO:0000256" key="2">
    <source>
        <dbReference type="ARBA" id="ARBA00022692"/>
    </source>
</evidence>
<dbReference type="EMBL" id="ADAS02000265">
    <property type="protein sequence ID" value="OAV87857.1"/>
    <property type="molecule type" value="Genomic_DNA"/>
</dbReference>
<dbReference type="AlphaFoldDB" id="A0A180G598"/>
<keyword evidence="4 6" id="KW-0472">Membrane</keyword>
<organism evidence="8">
    <name type="scientific">Puccinia triticina (isolate 1-1 / race 1 (BBBD))</name>
    <name type="common">Brown leaf rust fungus</name>
    <dbReference type="NCBI Taxonomy" id="630390"/>
    <lineage>
        <taxon>Eukaryota</taxon>
        <taxon>Fungi</taxon>
        <taxon>Dikarya</taxon>
        <taxon>Basidiomycota</taxon>
        <taxon>Pucciniomycotina</taxon>
        <taxon>Pucciniomycetes</taxon>
        <taxon>Pucciniales</taxon>
        <taxon>Pucciniaceae</taxon>
        <taxon>Puccinia</taxon>
    </lineage>
</organism>
<dbReference type="GO" id="GO:0016020">
    <property type="term" value="C:membrane"/>
    <property type="evidence" value="ECO:0007669"/>
    <property type="project" value="UniProtKB-SubCell"/>
</dbReference>
<comment type="subcellular location">
    <subcellularLocation>
        <location evidence="1">Membrane</location>
        <topology evidence="1">Multi-pass membrane protein</topology>
    </subcellularLocation>
</comment>
<dbReference type="InterPro" id="IPR037185">
    <property type="entry name" value="EmrE-like"/>
</dbReference>
<feature type="region of interest" description="Disordered" evidence="5">
    <location>
        <begin position="224"/>
        <end position="244"/>
    </location>
</feature>
<feature type="region of interest" description="Disordered" evidence="5">
    <location>
        <begin position="415"/>
        <end position="566"/>
    </location>
</feature>
<dbReference type="VEuPathDB" id="FungiDB:PTTG_09360"/>
<evidence type="ECO:0000259" key="7">
    <source>
        <dbReference type="Pfam" id="PF03151"/>
    </source>
</evidence>
<reference evidence="8" key="1">
    <citation type="submission" date="2009-11" db="EMBL/GenBank/DDBJ databases">
        <authorList>
            <consortium name="The Broad Institute Genome Sequencing Platform"/>
            <person name="Ward D."/>
            <person name="Feldgarden M."/>
            <person name="Earl A."/>
            <person name="Young S.K."/>
            <person name="Zeng Q."/>
            <person name="Koehrsen M."/>
            <person name="Alvarado L."/>
            <person name="Berlin A."/>
            <person name="Bochicchio J."/>
            <person name="Borenstein D."/>
            <person name="Chapman S.B."/>
            <person name="Chen Z."/>
            <person name="Engels R."/>
            <person name="Freedman E."/>
            <person name="Gellesch M."/>
            <person name="Goldberg J."/>
            <person name="Griggs A."/>
            <person name="Gujja S."/>
            <person name="Heilman E."/>
            <person name="Heiman D."/>
            <person name="Hepburn T."/>
            <person name="Howarth C."/>
            <person name="Jen D."/>
            <person name="Larson L."/>
            <person name="Lewis B."/>
            <person name="Mehta T."/>
            <person name="Park D."/>
            <person name="Pearson M."/>
            <person name="Roberts A."/>
            <person name="Saif S."/>
            <person name="Shea T."/>
            <person name="Shenoy N."/>
            <person name="Sisk P."/>
            <person name="Stolte C."/>
            <person name="Sykes S."/>
            <person name="Thomson T."/>
            <person name="Walk T."/>
            <person name="White J."/>
            <person name="Yandava C."/>
            <person name="Izard J."/>
            <person name="Baranova O.V."/>
            <person name="Blanton J.M."/>
            <person name="Tanner A.C."/>
            <person name="Dewhirst F.E."/>
            <person name="Haas B."/>
            <person name="Nusbaum C."/>
            <person name="Birren B."/>
        </authorList>
    </citation>
    <scope>NUCLEOTIDE SEQUENCE [LARGE SCALE GENOMIC DNA]</scope>
    <source>
        <strain evidence="8">1-1 BBBD Race 1</strain>
    </source>
</reference>
<dbReference type="Proteomes" id="UP000005240">
    <property type="component" value="Unassembled WGS sequence"/>
</dbReference>
<evidence type="ECO:0000256" key="5">
    <source>
        <dbReference type="SAM" id="MobiDB-lite"/>
    </source>
</evidence>
<feature type="transmembrane region" description="Helical" evidence="6">
    <location>
        <begin position="350"/>
        <end position="369"/>
    </location>
</feature>
<protein>
    <submittedName>
        <fullName evidence="9">TPT domain-containing protein</fullName>
    </submittedName>
</protein>
<name>A0A180G598_PUCT1</name>
<feature type="transmembrane region" description="Helical" evidence="6">
    <location>
        <begin position="152"/>
        <end position="168"/>
    </location>
</feature>
<evidence type="ECO:0000313" key="8">
    <source>
        <dbReference type="EMBL" id="OAV87857.1"/>
    </source>
</evidence>
<feature type="transmembrane region" description="Helical" evidence="6">
    <location>
        <begin position="121"/>
        <end position="140"/>
    </location>
</feature>
<reference evidence="8" key="2">
    <citation type="submission" date="2016-05" db="EMBL/GenBank/DDBJ databases">
        <title>Comparative analysis highlights variable genome content of wheat rusts and divergence of the mating loci.</title>
        <authorList>
            <person name="Cuomo C.A."/>
            <person name="Bakkeren G."/>
            <person name="Szabo L."/>
            <person name="Khalil H."/>
            <person name="Joly D."/>
            <person name="Goldberg J."/>
            <person name="Young S."/>
            <person name="Zeng Q."/>
            <person name="Fellers J."/>
        </authorList>
    </citation>
    <scope>NUCLEOTIDE SEQUENCE [LARGE SCALE GENOMIC DNA]</scope>
    <source>
        <strain evidence="8">1-1 BBBD Race 1</strain>
    </source>
</reference>
<keyword evidence="2 6" id="KW-0812">Transmembrane</keyword>
<feature type="domain" description="Sugar phosphate transporter" evidence="7">
    <location>
        <begin position="37"/>
        <end position="367"/>
    </location>
</feature>
<accession>A0A180G598</accession>
<dbReference type="EnsemblFungi" id="PTTG_09360-t43_1">
    <property type="protein sequence ID" value="PTTG_09360-t43_1-p1"/>
    <property type="gene ID" value="PTTG_09360"/>
</dbReference>
<keyword evidence="10" id="KW-1185">Reference proteome</keyword>
<evidence type="ECO:0000256" key="1">
    <source>
        <dbReference type="ARBA" id="ARBA00004141"/>
    </source>
</evidence>
<reference evidence="9 10" key="3">
    <citation type="journal article" date="2017" name="G3 (Bethesda)">
        <title>Comparative analysis highlights variable genome content of wheat rusts and divergence of the mating loci.</title>
        <authorList>
            <person name="Cuomo C.A."/>
            <person name="Bakkeren G."/>
            <person name="Khalil H.B."/>
            <person name="Panwar V."/>
            <person name="Joly D."/>
            <person name="Linning R."/>
            <person name="Sakthikumar S."/>
            <person name="Song X."/>
            <person name="Adiconis X."/>
            <person name="Fan L."/>
            <person name="Goldberg J.M."/>
            <person name="Levin J.Z."/>
            <person name="Young S."/>
            <person name="Zeng Q."/>
            <person name="Anikster Y."/>
            <person name="Bruce M."/>
            <person name="Wang M."/>
            <person name="Yin C."/>
            <person name="McCallum B."/>
            <person name="Szabo L.J."/>
            <person name="Hulbert S."/>
            <person name="Chen X."/>
            <person name="Fellers J.P."/>
        </authorList>
    </citation>
    <scope>NUCLEOTIDE SEQUENCE</scope>
    <source>
        <strain evidence="10">Isolate 1-1 / race 1 (BBBD)</strain>
        <strain evidence="9">isolate 1-1 / race 1 (BBBD)</strain>
    </source>
</reference>
<feature type="compositionally biased region" description="Low complexity" evidence="5">
    <location>
        <begin position="448"/>
        <end position="463"/>
    </location>
</feature>
<dbReference type="InterPro" id="IPR004853">
    <property type="entry name" value="Sugar_P_trans_dom"/>
</dbReference>
<keyword evidence="3 6" id="KW-1133">Transmembrane helix</keyword>
<feature type="transmembrane region" description="Helical" evidence="6">
    <location>
        <begin position="323"/>
        <end position="344"/>
    </location>
</feature>
<feature type="transmembrane region" description="Helical" evidence="6">
    <location>
        <begin position="65"/>
        <end position="87"/>
    </location>
</feature>
<reference evidence="9" key="4">
    <citation type="submission" date="2025-05" db="UniProtKB">
        <authorList>
            <consortium name="EnsemblFungi"/>
        </authorList>
    </citation>
    <scope>IDENTIFICATION</scope>
    <source>
        <strain evidence="9">isolate 1-1 / race 1 (BBBD)</strain>
    </source>
</reference>
<evidence type="ECO:0000256" key="4">
    <source>
        <dbReference type="ARBA" id="ARBA00023136"/>
    </source>
</evidence>
<feature type="transmembrane region" description="Helical" evidence="6">
    <location>
        <begin position="254"/>
        <end position="273"/>
    </location>
</feature>
<evidence type="ECO:0000256" key="3">
    <source>
        <dbReference type="ARBA" id="ARBA00022989"/>
    </source>
</evidence>
<dbReference type="SUPFAM" id="SSF103481">
    <property type="entry name" value="Multidrug resistance efflux transporter EmrE"/>
    <property type="match status" value="2"/>
</dbReference>
<evidence type="ECO:0000313" key="10">
    <source>
        <dbReference type="Proteomes" id="UP000005240"/>
    </source>
</evidence>
<sequence length="566" mass="61881">MPSRRAASDWDGTLSAALSRCLAHPHPARTPSPAALRFAALCILWYSSSALSSNSGKAILTRLRFPVTLTIVQFAFVALCSGLCLALRHHPLPAHRNHHGTTLLGHTLAIRIPNRATIRGTCIMSLFSIAGHVCSSMAISRIPVSTVHTIKALSPLFTVIAYAGLFGVRYGFNTYFSLLPLTLGVMLACSFDMRANGVGFLCALGSTIIFVSQNIFGKKLLPKESSSTTTPSGEKGHKRQSSVSGAAQMDKLNLLFYSSAIAFLMMIPIWLYTDLGALWTRSRTPADSSDGGIGLLGYFVFNGTVHFAQCILAFSILSRTSPVTYSIASLIKRVAVICIAIVWFGQPVSAVQALGMLLTFAGLFIYNRAKAEIDRGEARRGIIERRIDVLLPSTQHDLELLPEEAELKTSSQLLIPNHHHPHHTDLHPPIIFENPFRRESHPPPPSPVQLSHSHSLQHLNSSSTGRATHPSSTTTTTTRQRAPSIPTPVSFIAPSDHPPPHPHHHSSPQQTQQHHHQSPEKQPLTQPFSSPHHQHHLPLTHPNPRPSLKAALQEPNPLLRPIVNVR</sequence>
<feature type="transmembrane region" description="Helical" evidence="6">
    <location>
        <begin position="197"/>
        <end position="216"/>
    </location>
</feature>
<gene>
    <name evidence="8" type="ORF">PTTG_09360</name>
</gene>
<proteinExistence type="predicted"/>
<dbReference type="STRING" id="630390.A0A180G598"/>
<dbReference type="Pfam" id="PF03151">
    <property type="entry name" value="TPT"/>
    <property type="match status" value="1"/>
</dbReference>